<accession>A0A8J2W0V2</accession>
<protein>
    <submittedName>
        <fullName evidence="2">(African queen) hypothetical protein</fullName>
    </submittedName>
</protein>
<name>A0A8J2W0V2_9NEOP</name>
<dbReference type="Proteomes" id="UP000789524">
    <property type="component" value="Unassembled WGS sequence"/>
</dbReference>
<evidence type="ECO:0000313" key="3">
    <source>
        <dbReference type="Proteomes" id="UP000789524"/>
    </source>
</evidence>
<dbReference type="OrthoDB" id="10471117at2759"/>
<sequence length="96" mass="10718">MTAPYHLPPNIHANRKICVLNMYALLDCRTTEDSVLCRAKPIFATEPVRDNVIKSPKQRAGLTSLLLRCPHLGIMDHPPPAPRTEPPPLKPPSEFT</sequence>
<comment type="caution">
    <text evidence="2">The sequence shown here is derived from an EMBL/GenBank/DDBJ whole genome shotgun (WGS) entry which is preliminary data.</text>
</comment>
<keyword evidence="3" id="KW-1185">Reference proteome</keyword>
<gene>
    <name evidence="2" type="ORF">DCHRY22_LOCUS4300</name>
</gene>
<proteinExistence type="predicted"/>
<feature type="compositionally biased region" description="Pro residues" evidence="1">
    <location>
        <begin position="77"/>
        <end position="96"/>
    </location>
</feature>
<reference evidence="2" key="1">
    <citation type="submission" date="2021-09" db="EMBL/GenBank/DDBJ databases">
        <authorList>
            <person name="Martin H S."/>
        </authorList>
    </citation>
    <scope>NUCLEOTIDE SEQUENCE</scope>
</reference>
<dbReference type="AlphaFoldDB" id="A0A8J2W0V2"/>
<dbReference type="EMBL" id="CAKASE010000049">
    <property type="protein sequence ID" value="CAG9563064.1"/>
    <property type="molecule type" value="Genomic_DNA"/>
</dbReference>
<organism evidence="2 3">
    <name type="scientific">Danaus chrysippus</name>
    <name type="common">African queen</name>
    <dbReference type="NCBI Taxonomy" id="151541"/>
    <lineage>
        <taxon>Eukaryota</taxon>
        <taxon>Metazoa</taxon>
        <taxon>Ecdysozoa</taxon>
        <taxon>Arthropoda</taxon>
        <taxon>Hexapoda</taxon>
        <taxon>Insecta</taxon>
        <taxon>Pterygota</taxon>
        <taxon>Neoptera</taxon>
        <taxon>Endopterygota</taxon>
        <taxon>Lepidoptera</taxon>
        <taxon>Glossata</taxon>
        <taxon>Ditrysia</taxon>
        <taxon>Papilionoidea</taxon>
        <taxon>Nymphalidae</taxon>
        <taxon>Danainae</taxon>
        <taxon>Danaini</taxon>
        <taxon>Danaina</taxon>
        <taxon>Danaus</taxon>
        <taxon>Anosia</taxon>
    </lineage>
</organism>
<evidence type="ECO:0000313" key="2">
    <source>
        <dbReference type="EMBL" id="CAG9563064.1"/>
    </source>
</evidence>
<evidence type="ECO:0000256" key="1">
    <source>
        <dbReference type="SAM" id="MobiDB-lite"/>
    </source>
</evidence>
<feature type="region of interest" description="Disordered" evidence="1">
    <location>
        <begin position="76"/>
        <end position="96"/>
    </location>
</feature>